<dbReference type="PROSITE" id="PS50977">
    <property type="entry name" value="HTH_TETR_2"/>
    <property type="match status" value="1"/>
</dbReference>
<dbReference type="PROSITE" id="PS01081">
    <property type="entry name" value="HTH_TETR_1"/>
    <property type="match status" value="1"/>
</dbReference>
<keyword evidence="5" id="KW-1185">Reference proteome</keyword>
<feature type="domain" description="HTH tetR-type" evidence="3">
    <location>
        <begin position="17"/>
        <end position="77"/>
    </location>
</feature>
<dbReference type="AlphaFoldDB" id="A8G0X9"/>
<dbReference type="InterPro" id="IPR054422">
    <property type="entry name" value="TetR-like_HI_0893_C"/>
</dbReference>
<dbReference type="InterPro" id="IPR050109">
    <property type="entry name" value="HTH-type_TetR-like_transc_reg"/>
</dbReference>
<evidence type="ECO:0000313" key="4">
    <source>
        <dbReference type="EMBL" id="ABV38752.1"/>
    </source>
</evidence>
<evidence type="ECO:0000259" key="3">
    <source>
        <dbReference type="PROSITE" id="PS50977"/>
    </source>
</evidence>
<sequence length="213" mass="24402" precursor="true">MNERSFRASTPMKGTMDNKRELIFKATEKIIATKGLQGLSMQQIAQEAGVAAGTIYRYFTDKEELISELRKDVLRVVASHILENCEEGTLEQRFKRVWFNIVDFGRQRTHANLSYEQYIHLPGIDTGPHQAFERSTFEGLHHIFTEGRDAGVFHNLQDKTLFATSLEPAIALGRSIRRGQMQYDKTELEFVCNLCWQSILTPSNTTQKEQSGR</sequence>
<dbReference type="STRING" id="425104.Ssed_4148"/>
<dbReference type="eggNOG" id="COG1309">
    <property type="taxonomic scope" value="Bacteria"/>
</dbReference>
<dbReference type="KEGG" id="sse:Ssed_4148"/>
<dbReference type="GO" id="GO:0003700">
    <property type="term" value="F:DNA-binding transcription factor activity"/>
    <property type="evidence" value="ECO:0007669"/>
    <property type="project" value="TreeGrafter"/>
</dbReference>
<evidence type="ECO:0000256" key="1">
    <source>
        <dbReference type="ARBA" id="ARBA00023125"/>
    </source>
</evidence>
<dbReference type="EMBL" id="CP000821">
    <property type="protein sequence ID" value="ABV38752.1"/>
    <property type="molecule type" value="Genomic_DNA"/>
</dbReference>
<reference evidence="4 5" key="1">
    <citation type="submission" date="2007-08" db="EMBL/GenBank/DDBJ databases">
        <title>Complete sequence of Shewanella sediminis HAW-EB3.</title>
        <authorList>
            <consortium name="US DOE Joint Genome Institute"/>
            <person name="Copeland A."/>
            <person name="Lucas S."/>
            <person name="Lapidus A."/>
            <person name="Barry K."/>
            <person name="Glavina del Rio T."/>
            <person name="Dalin E."/>
            <person name="Tice H."/>
            <person name="Pitluck S."/>
            <person name="Chertkov O."/>
            <person name="Brettin T."/>
            <person name="Bruce D."/>
            <person name="Detter J.C."/>
            <person name="Han C."/>
            <person name="Schmutz J."/>
            <person name="Larimer F."/>
            <person name="Land M."/>
            <person name="Hauser L."/>
            <person name="Kyrpides N."/>
            <person name="Kim E."/>
            <person name="Zhao J.-S."/>
            <person name="Richardson P."/>
        </authorList>
    </citation>
    <scope>NUCLEOTIDE SEQUENCE [LARGE SCALE GENOMIC DNA]</scope>
    <source>
        <strain evidence="4 5">HAW-EB3</strain>
    </source>
</reference>
<gene>
    <name evidence="4" type="ordered locus">Ssed_4148</name>
</gene>
<feature type="DNA-binding region" description="H-T-H motif" evidence="2">
    <location>
        <begin position="40"/>
        <end position="59"/>
    </location>
</feature>
<dbReference type="Pfam" id="PF00440">
    <property type="entry name" value="TetR_N"/>
    <property type="match status" value="1"/>
</dbReference>
<dbReference type="PANTHER" id="PTHR30055">
    <property type="entry name" value="HTH-TYPE TRANSCRIPTIONAL REGULATOR RUTR"/>
    <property type="match status" value="1"/>
</dbReference>
<keyword evidence="1 2" id="KW-0238">DNA-binding</keyword>
<evidence type="ECO:0000256" key="2">
    <source>
        <dbReference type="PROSITE-ProRule" id="PRU00335"/>
    </source>
</evidence>
<dbReference type="Proteomes" id="UP000002015">
    <property type="component" value="Chromosome"/>
</dbReference>
<organism evidence="4 5">
    <name type="scientific">Shewanella sediminis (strain HAW-EB3)</name>
    <dbReference type="NCBI Taxonomy" id="425104"/>
    <lineage>
        <taxon>Bacteria</taxon>
        <taxon>Pseudomonadati</taxon>
        <taxon>Pseudomonadota</taxon>
        <taxon>Gammaproteobacteria</taxon>
        <taxon>Alteromonadales</taxon>
        <taxon>Shewanellaceae</taxon>
        <taxon>Shewanella</taxon>
    </lineage>
</organism>
<dbReference type="InterPro" id="IPR009057">
    <property type="entry name" value="Homeodomain-like_sf"/>
</dbReference>
<evidence type="ECO:0000313" key="5">
    <source>
        <dbReference type="Proteomes" id="UP000002015"/>
    </source>
</evidence>
<dbReference type="HOGENOM" id="CLU_069356_12_9_6"/>
<proteinExistence type="predicted"/>
<dbReference type="PRINTS" id="PR00455">
    <property type="entry name" value="HTHTETR"/>
</dbReference>
<dbReference type="PANTHER" id="PTHR30055:SF207">
    <property type="entry name" value="HTH-TYPE TRANSCRIPTIONAL REPRESSOR FATR"/>
    <property type="match status" value="1"/>
</dbReference>
<dbReference type="InterPro" id="IPR001647">
    <property type="entry name" value="HTH_TetR"/>
</dbReference>
<accession>A8G0X9</accession>
<dbReference type="Gene3D" id="1.10.357.10">
    <property type="entry name" value="Tetracycline Repressor, domain 2"/>
    <property type="match status" value="1"/>
</dbReference>
<dbReference type="Pfam" id="PF22604">
    <property type="entry name" value="TetR_HI_0893_C"/>
    <property type="match status" value="1"/>
</dbReference>
<protein>
    <submittedName>
        <fullName evidence="4">Transcriptional regulator, TetR family</fullName>
    </submittedName>
</protein>
<dbReference type="InterPro" id="IPR023772">
    <property type="entry name" value="DNA-bd_HTH_TetR-type_CS"/>
</dbReference>
<name>A8G0X9_SHESH</name>
<dbReference type="GO" id="GO:0000976">
    <property type="term" value="F:transcription cis-regulatory region binding"/>
    <property type="evidence" value="ECO:0007669"/>
    <property type="project" value="TreeGrafter"/>
</dbReference>
<dbReference type="SUPFAM" id="SSF46689">
    <property type="entry name" value="Homeodomain-like"/>
    <property type="match status" value="1"/>
</dbReference>